<comment type="cofactor">
    <cofactor evidence="11">
        <name>[4Fe-4S] cluster</name>
        <dbReference type="ChEBI" id="CHEBI:49883"/>
    </cofactor>
    <text evidence="11">Binds 1 [4Fe-4S] cluster per subunit. Following nitrosylation of the [4Fe-4S] cluster binds 1 [4Fe-8(NO)] cluster per subunit.</text>
</comment>
<feature type="binding site" evidence="11">
    <location>
        <position position="67"/>
    </location>
    <ligand>
        <name>[4Fe-4S] cluster</name>
        <dbReference type="ChEBI" id="CHEBI:49883"/>
    </ligand>
</feature>
<keyword evidence="8 11" id="KW-0238">DNA-binding</keyword>
<feature type="binding site" evidence="11">
    <location>
        <position position="64"/>
    </location>
    <ligand>
        <name>[4Fe-4S] cluster</name>
        <dbReference type="ChEBI" id="CHEBI:49883"/>
    </ligand>
</feature>
<comment type="similarity">
    <text evidence="2 11">Belongs to the WhiB family.</text>
</comment>
<keyword evidence="3 11" id="KW-0004">4Fe-4S</keyword>
<dbReference type="GO" id="GO:0045892">
    <property type="term" value="P:negative regulation of DNA-templated transcription"/>
    <property type="evidence" value="ECO:0007669"/>
    <property type="project" value="TreeGrafter"/>
</dbReference>
<gene>
    <name evidence="11" type="primary">whiB</name>
    <name evidence="13" type="ordered locus">MycrhN_2961</name>
</gene>
<evidence type="ECO:0000256" key="7">
    <source>
        <dbReference type="ARBA" id="ARBA00023015"/>
    </source>
</evidence>
<reference evidence="13 14" key="1">
    <citation type="submission" date="2011-12" db="EMBL/GenBank/DDBJ databases">
        <title>Complete sequence of Mycobacterium rhodesiae NBB3.</title>
        <authorList>
            <consortium name="US DOE Joint Genome Institute"/>
            <person name="Lucas S."/>
            <person name="Han J."/>
            <person name="Lapidus A."/>
            <person name="Cheng J.-F."/>
            <person name="Goodwin L."/>
            <person name="Pitluck S."/>
            <person name="Peters L."/>
            <person name="Mikhailova N."/>
            <person name="Gu W."/>
            <person name="Detter J.C."/>
            <person name="Han C."/>
            <person name="Tapia R."/>
            <person name="Land M."/>
            <person name="Hauser L."/>
            <person name="Kyrpides N."/>
            <person name="Ivanova N."/>
            <person name="Pagani I."/>
            <person name="Mattes T."/>
            <person name="Holmes A."/>
            <person name="Rutledge P."/>
            <person name="Paulsen I."/>
            <person name="Coleman N."/>
            <person name="Woyke T."/>
        </authorList>
    </citation>
    <scope>NUCLEOTIDE SEQUENCE [LARGE SCALE GENOMIC DNA]</scope>
    <source>
        <strain evidence="13 14">NBB3</strain>
    </source>
</reference>
<evidence type="ECO:0000256" key="5">
    <source>
        <dbReference type="ARBA" id="ARBA00023004"/>
    </source>
</evidence>
<feature type="binding site" evidence="11">
    <location>
        <position position="73"/>
    </location>
    <ligand>
        <name>[4Fe-4S] cluster</name>
        <dbReference type="ChEBI" id="CHEBI:49883"/>
    </ligand>
</feature>
<keyword evidence="4 11" id="KW-0479">Metal-binding</keyword>
<comment type="function">
    <text evidence="11">Acts as a transcriptional regulator. Probably redox-responsive. The apo- but not holo-form probably binds DNA.</text>
</comment>
<dbReference type="GO" id="GO:0047134">
    <property type="term" value="F:protein-disulfide reductase [NAD(P)H] activity"/>
    <property type="evidence" value="ECO:0007669"/>
    <property type="project" value="TreeGrafter"/>
</dbReference>
<feature type="binding site" evidence="11">
    <location>
        <position position="35"/>
    </location>
    <ligand>
        <name>[4Fe-4S] cluster</name>
        <dbReference type="ChEBI" id="CHEBI:49883"/>
    </ligand>
</feature>
<proteinExistence type="inferred from homology"/>
<dbReference type="eggNOG" id="ENOG5030UJ1">
    <property type="taxonomic scope" value="Bacteria"/>
</dbReference>
<evidence type="ECO:0000256" key="2">
    <source>
        <dbReference type="ARBA" id="ARBA00006597"/>
    </source>
</evidence>
<comment type="PTM">
    <text evidence="11">Upon Fe-S cluster removal intramolecular disulfide bonds are formed.</text>
</comment>
<keyword evidence="14" id="KW-1185">Reference proteome</keyword>
<dbReference type="HOGENOM" id="CLU_106245_6_0_11"/>
<evidence type="ECO:0000256" key="9">
    <source>
        <dbReference type="ARBA" id="ARBA00023157"/>
    </source>
</evidence>
<dbReference type="GO" id="GO:0051539">
    <property type="term" value="F:4 iron, 4 sulfur cluster binding"/>
    <property type="evidence" value="ECO:0007669"/>
    <property type="project" value="UniProtKB-UniRule"/>
</dbReference>
<evidence type="ECO:0000259" key="12">
    <source>
        <dbReference type="PROSITE" id="PS51674"/>
    </source>
</evidence>
<dbReference type="GO" id="GO:0035731">
    <property type="term" value="F:dinitrosyl-iron complex binding"/>
    <property type="evidence" value="ECO:0007669"/>
    <property type="project" value="UniProtKB-UniRule"/>
</dbReference>
<organism evidence="13 14">
    <name type="scientific">Mycolicibacterium rhodesiae (strain NBB3)</name>
    <name type="common">Mycobacterium rhodesiae</name>
    <dbReference type="NCBI Taxonomy" id="710685"/>
    <lineage>
        <taxon>Bacteria</taxon>
        <taxon>Bacillati</taxon>
        <taxon>Actinomycetota</taxon>
        <taxon>Actinomycetes</taxon>
        <taxon>Mycobacteriales</taxon>
        <taxon>Mycobacteriaceae</taxon>
        <taxon>Mycolicibacterium</taxon>
    </lineage>
</organism>
<dbReference type="HAMAP" id="MF_01479">
    <property type="entry name" value="WhiB"/>
    <property type="match status" value="1"/>
</dbReference>
<dbReference type="OrthoDB" id="4954884at2"/>
<keyword evidence="10 11" id="KW-0804">Transcription</keyword>
<evidence type="ECO:0000256" key="1">
    <source>
        <dbReference type="ARBA" id="ARBA00004496"/>
    </source>
</evidence>
<evidence type="ECO:0000313" key="14">
    <source>
        <dbReference type="Proteomes" id="UP000005442"/>
    </source>
</evidence>
<keyword evidence="5 11" id="KW-0408">Iron</keyword>
<dbReference type="Proteomes" id="UP000005442">
    <property type="component" value="Chromosome"/>
</dbReference>
<dbReference type="KEGG" id="mrh:MycrhN_2961"/>
<dbReference type="PANTHER" id="PTHR38839">
    <property type="entry name" value="TRANSCRIPTIONAL REGULATOR WHID-RELATED"/>
    <property type="match status" value="1"/>
</dbReference>
<keyword evidence="7 11" id="KW-0805">Transcription regulation</keyword>
<name>G8RKB1_MYCRN</name>
<keyword evidence="9 11" id="KW-1015">Disulfide bond</keyword>
<keyword evidence="6 11" id="KW-0411">Iron-sulfur</keyword>
<dbReference type="Pfam" id="PF02467">
    <property type="entry name" value="Whib"/>
    <property type="match status" value="1"/>
</dbReference>
<dbReference type="InterPro" id="IPR003482">
    <property type="entry name" value="Whib"/>
</dbReference>
<evidence type="ECO:0000256" key="4">
    <source>
        <dbReference type="ARBA" id="ARBA00022723"/>
    </source>
</evidence>
<dbReference type="STRING" id="710685.MycrhN_2961"/>
<comment type="subcellular location">
    <subcellularLocation>
        <location evidence="1 11">Cytoplasm</location>
    </subcellularLocation>
</comment>
<evidence type="ECO:0000256" key="10">
    <source>
        <dbReference type="ARBA" id="ARBA00023163"/>
    </source>
</evidence>
<comment type="PTM">
    <text evidence="11">The Fe-S cluster can be nitrosylated by nitric oxide (NO).</text>
</comment>
<dbReference type="GO" id="GO:0045454">
    <property type="term" value="P:cell redox homeostasis"/>
    <property type="evidence" value="ECO:0007669"/>
    <property type="project" value="TreeGrafter"/>
</dbReference>
<evidence type="ECO:0000256" key="6">
    <source>
        <dbReference type="ARBA" id="ARBA00023014"/>
    </source>
</evidence>
<dbReference type="GO" id="GO:0046872">
    <property type="term" value="F:metal ion binding"/>
    <property type="evidence" value="ECO:0007669"/>
    <property type="project" value="UniProtKB-KW"/>
</dbReference>
<evidence type="ECO:0000256" key="3">
    <source>
        <dbReference type="ARBA" id="ARBA00022485"/>
    </source>
</evidence>
<dbReference type="GO" id="GO:0005737">
    <property type="term" value="C:cytoplasm"/>
    <property type="evidence" value="ECO:0007669"/>
    <property type="project" value="UniProtKB-SubCell"/>
</dbReference>
<dbReference type="GO" id="GO:0003677">
    <property type="term" value="F:DNA binding"/>
    <property type="evidence" value="ECO:0007669"/>
    <property type="project" value="UniProtKB-UniRule"/>
</dbReference>
<keyword evidence="11" id="KW-0963">Cytoplasm</keyword>
<sequence>MVHPRSYRTPVARIRPRGLPRPLNAEWSWQLQGRCVGYPLDIFFPECEGREGLRRREETAKLICYRCPVLTKCRDYALKTPEVHGVWGAMTARERFQILLRNR</sequence>
<dbReference type="EMBL" id="CP003169">
    <property type="protein sequence ID" value="AEV73513.1"/>
    <property type="molecule type" value="Genomic_DNA"/>
</dbReference>
<protein>
    <recommendedName>
        <fullName evidence="11">Transcriptional regulator WhiB</fullName>
    </recommendedName>
</protein>
<dbReference type="AlphaFoldDB" id="G8RKB1"/>
<evidence type="ECO:0000256" key="8">
    <source>
        <dbReference type="ARBA" id="ARBA00023125"/>
    </source>
</evidence>
<feature type="domain" description="4Fe-4S Wbl-type" evidence="12">
    <location>
        <begin position="34"/>
        <end position="97"/>
    </location>
</feature>
<dbReference type="InterPro" id="IPR034768">
    <property type="entry name" value="4FE4S_WBL"/>
</dbReference>
<dbReference type="PROSITE" id="PS51674">
    <property type="entry name" value="4FE4S_WBL"/>
    <property type="match status" value="1"/>
</dbReference>
<dbReference type="RefSeq" id="WP_006247644.1">
    <property type="nucleotide sequence ID" value="NC_016604.1"/>
</dbReference>
<evidence type="ECO:0000313" key="13">
    <source>
        <dbReference type="EMBL" id="AEV73513.1"/>
    </source>
</evidence>
<accession>G8RKB1</accession>
<evidence type="ECO:0000256" key="11">
    <source>
        <dbReference type="HAMAP-Rule" id="MF_01479"/>
    </source>
</evidence>
<dbReference type="PATRIC" id="fig|710685.3.peg.2953"/>